<dbReference type="Gene3D" id="1.10.238.110">
    <property type="entry name" value="Diacylglycerol kinase alpha"/>
    <property type="match status" value="1"/>
</dbReference>
<keyword evidence="3" id="KW-1185">Reference proteome</keyword>
<feature type="domain" description="Diacylglycerol kinase type I N-terminal" evidence="1">
    <location>
        <begin position="1"/>
        <end position="60"/>
    </location>
</feature>
<organism evidence="2 3">
    <name type="scientific">Ancylostoma duodenale</name>
    <dbReference type="NCBI Taxonomy" id="51022"/>
    <lineage>
        <taxon>Eukaryota</taxon>
        <taxon>Metazoa</taxon>
        <taxon>Ecdysozoa</taxon>
        <taxon>Nematoda</taxon>
        <taxon>Chromadorea</taxon>
        <taxon>Rhabditida</taxon>
        <taxon>Rhabditina</taxon>
        <taxon>Rhabditomorpha</taxon>
        <taxon>Strongyloidea</taxon>
        <taxon>Ancylostomatidae</taxon>
        <taxon>Ancylostomatinae</taxon>
        <taxon>Ancylostoma</taxon>
    </lineage>
</organism>
<dbReference type="Proteomes" id="UP000054047">
    <property type="component" value="Unassembled WGS sequence"/>
</dbReference>
<dbReference type="EMBL" id="KN768057">
    <property type="protein sequence ID" value="KIH47156.1"/>
    <property type="molecule type" value="Genomic_DNA"/>
</dbReference>
<sequence length="82" mass="9440">MLVEFQPEGKFYSYLDSDDQGNQTINFQGFKEFLSDYFEADLPSELIQQLSLSFSKGPPTGKSLVECIRREQIGNIFNSNYK</sequence>
<dbReference type="Pfam" id="PF14513">
    <property type="entry name" value="DAG_kinase_N"/>
    <property type="match status" value="1"/>
</dbReference>
<dbReference type="InterPro" id="IPR011992">
    <property type="entry name" value="EF-hand-dom_pair"/>
</dbReference>
<evidence type="ECO:0000259" key="1">
    <source>
        <dbReference type="Pfam" id="PF14513"/>
    </source>
</evidence>
<dbReference type="SUPFAM" id="SSF47473">
    <property type="entry name" value="EF-hand"/>
    <property type="match status" value="1"/>
</dbReference>
<name>A0A0C2FQC9_9BILA</name>
<evidence type="ECO:0000313" key="2">
    <source>
        <dbReference type="EMBL" id="KIH47156.1"/>
    </source>
</evidence>
<dbReference type="AlphaFoldDB" id="A0A0C2FQC9"/>
<dbReference type="InterPro" id="IPR029477">
    <property type="entry name" value="DAG_kinase_typeI_N"/>
</dbReference>
<dbReference type="OrthoDB" id="242257at2759"/>
<reference evidence="2 3" key="1">
    <citation type="submission" date="2013-12" db="EMBL/GenBank/DDBJ databases">
        <title>Draft genome of the parsitic nematode Ancylostoma duodenale.</title>
        <authorList>
            <person name="Mitreva M."/>
        </authorList>
    </citation>
    <scope>NUCLEOTIDE SEQUENCE [LARGE SCALE GENOMIC DNA]</scope>
    <source>
        <strain evidence="2 3">Zhejiang</strain>
    </source>
</reference>
<protein>
    <recommendedName>
        <fullName evidence="1">Diacylglycerol kinase type I N-terminal domain-containing protein</fullName>
    </recommendedName>
</protein>
<accession>A0A0C2FQC9</accession>
<gene>
    <name evidence="2" type="ORF">ANCDUO_22791</name>
</gene>
<proteinExistence type="predicted"/>
<dbReference type="InterPro" id="IPR038199">
    <property type="entry name" value="DGK_typeI_N_sf"/>
</dbReference>
<evidence type="ECO:0000313" key="3">
    <source>
        <dbReference type="Proteomes" id="UP000054047"/>
    </source>
</evidence>